<keyword evidence="4" id="KW-0560">Oxidoreductase</keyword>
<dbReference type="AlphaFoldDB" id="A0A147EXH8"/>
<dbReference type="InterPro" id="IPR011576">
    <property type="entry name" value="Pyridox_Oxase_N"/>
</dbReference>
<evidence type="ECO:0000256" key="2">
    <source>
        <dbReference type="ARBA" id="ARBA00022630"/>
    </source>
</evidence>
<dbReference type="PANTHER" id="PTHR10851:SF0">
    <property type="entry name" value="PYRIDOXINE-5'-PHOSPHATE OXIDASE"/>
    <property type="match status" value="1"/>
</dbReference>
<feature type="domain" description="Pyridoxamine 5'-phosphate oxidase N-terminal" evidence="5">
    <location>
        <begin position="39"/>
        <end position="145"/>
    </location>
</feature>
<dbReference type="GO" id="GO:0008615">
    <property type="term" value="P:pyridoxine biosynthetic process"/>
    <property type="evidence" value="ECO:0007669"/>
    <property type="project" value="InterPro"/>
</dbReference>
<name>A0A147EXH8_MICTE</name>
<dbReference type="InterPro" id="IPR000659">
    <property type="entry name" value="Pyridox_Oxase"/>
</dbReference>
<dbReference type="GO" id="GO:0004733">
    <property type="term" value="F:pyridoxamine phosphate oxidase activity"/>
    <property type="evidence" value="ECO:0007669"/>
    <property type="project" value="InterPro"/>
</dbReference>
<reference evidence="6 7" key="1">
    <citation type="journal article" date="2016" name="Front. Microbiol.">
        <title>Genomic Resource of Rice Seed Associated Bacteria.</title>
        <authorList>
            <person name="Midha S."/>
            <person name="Bansal K."/>
            <person name="Sharma S."/>
            <person name="Kumar N."/>
            <person name="Patil P.P."/>
            <person name="Chaudhry V."/>
            <person name="Patil P.B."/>
        </authorList>
    </citation>
    <scope>NUCLEOTIDE SEQUENCE [LARGE SCALE GENOMIC DNA]</scope>
    <source>
        <strain evidence="6 7">NS220</strain>
    </source>
</reference>
<evidence type="ECO:0000256" key="4">
    <source>
        <dbReference type="ARBA" id="ARBA00023002"/>
    </source>
</evidence>
<accession>A0A147EXH8</accession>
<comment type="caution">
    <text evidence="6">The sequence shown here is derived from an EMBL/GenBank/DDBJ whole genome shotgun (WGS) entry which is preliminary data.</text>
</comment>
<gene>
    <name evidence="6" type="ORF">NS220_08525</name>
</gene>
<dbReference type="PATRIC" id="fig|2033.6.peg.2793"/>
<evidence type="ECO:0000256" key="3">
    <source>
        <dbReference type="ARBA" id="ARBA00022643"/>
    </source>
</evidence>
<dbReference type="InterPro" id="IPR012349">
    <property type="entry name" value="Split_barrel_FMN-bd"/>
</dbReference>
<dbReference type="SUPFAM" id="SSF50475">
    <property type="entry name" value="FMN-binding split barrel"/>
    <property type="match status" value="1"/>
</dbReference>
<dbReference type="Pfam" id="PF01243">
    <property type="entry name" value="PNPOx_N"/>
    <property type="match status" value="1"/>
</dbReference>
<protein>
    <submittedName>
        <fullName evidence="6">Pyridoxine 5'-phosphate oxidase</fullName>
    </submittedName>
</protein>
<dbReference type="PANTHER" id="PTHR10851">
    <property type="entry name" value="PYRIDOXINE-5-PHOSPHATE OXIDASE"/>
    <property type="match status" value="1"/>
</dbReference>
<dbReference type="Proteomes" id="UP000075025">
    <property type="component" value="Unassembled WGS sequence"/>
</dbReference>
<sequence>MITAGTTFGSDVDATDALVADPLALMVQWLPAHDSVLRPLAALSTIGLDGIPSLRHVLVSDRDAAGVTFHTDEASAKVAEITANPVAAMAVAWPELGRQLVVRGIVERVTAAEAAKVYAERSRYLQLLAWLNTRENAHLDADARHHLWAEFDAAHPTLDPPARWTGFRLRPLTLTFWRGDPIGQSTRQHYTLADGRWSGQILAG</sequence>
<evidence type="ECO:0000256" key="1">
    <source>
        <dbReference type="ARBA" id="ARBA00001917"/>
    </source>
</evidence>
<dbReference type="GO" id="GO:0010181">
    <property type="term" value="F:FMN binding"/>
    <property type="evidence" value="ECO:0007669"/>
    <property type="project" value="InterPro"/>
</dbReference>
<dbReference type="EMBL" id="LDRT01000050">
    <property type="protein sequence ID" value="KTR94606.1"/>
    <property type="molecule type" value="Genomic_DNA"/>
</dbReference>
<proteinExistence type="predicted"/>
<dbReference type="OrthoDB" id="9780392at2"/>
<dbReference type="Gene3D" id="2.30.110.10">
    <property type="entry name" value="Electron Transport, Fmn-binding Protein, Chain A"/>
    <property type="match status" value="1"/>
</dbReference>
<keyword evidence="2" id="KW-0285">Flavoprotein</keyword>
<evidence type="ECO:0000259" key="5">
    <source>
        <dbReference type="Pfam" id="PF01243"/>
    </source>
</evidence>
<keyword evidence="3" id="KW-0288">FMN</keyword>
<evidence type="ECO:0000313" key="6">
    <source>
        <dbReference type="EMBL" id="KTR94606.1"/>
    </source>
</evidence>
<organism evidence="6 7">
    <name type="scientific">Microbacterium testaceum</name>
    <name type="common">Aureobacterium testaceum</name>
    <name type="synonym">Brevibacterium testaceum</name>
    <dbReference type="NCBI Taxonomy" id="2033"/>
    <lineage>
        <taxon>Bacteria</taxon>
        <taxon>Bacillati</taxon>
        <taxon>Actinomycetota</taxon>
        <taxon>Actinomycetes</taxon>
        <taxon>Micrococcales</taxon>
        <taxon>Microbacteriaceae</taxon>
        <taxon>Microbacterium</taxon>
    </lineage>
</organism>
<evidence type="ECO:0000313" key="7">
    <source>
        <dbReference type="Proteomes" id="UP000075025"/>
    </source>
</evidence>
<comment type="cofactor">
    <cofactor evidence="1">
        <name>FMN</name>
        <dbReference type="ChEBI" id="CHEBI:58210"/>
    </cofactor>
</comment>
<dbReference type="RefSeq" id="WP_058623644.1">
    <property type="nucleotide sequence ID" value="NZ_LDRT01000050.1"/>
</dbReference>